<organism evidence="3 4">
    <name type="scientific">Cylindrotheca closterium</name>
    <dbReference type="NCBI Taxonomy" id="2856"/>
    <lineage>
        <taxon>Eukaryota</taxon>
        <taxon>Sar</taxon>
        <taxon>Stramenopiles</taxon>
        <taxon>Ochrophyta</taxon>
        <taxon>Bacillariophyta</taxon>
        <taxon>Bacillariophyceae</taxon>
        <taxon>Bacillariophycidae</taxon>
        <taxon>Bacillariales</taxon>
        <taxon>Bacillariaceae</taxon>
        <taxon>Cylindrotheca</taxon>
    </lineage>
</organism>
<keyword evidence="2" id="KW-0812">Transmembrane</keyword>
<name>A0AAD2FZD1_9STRA</name>
<keyword evidence="2" id="KW-0472">Membrane</keyword>
<evidence type="ECO:0008006" key="5">
    <source>
        <dbReference type="Google" id="ProtNLM"/>
    </source>
</evidence>
<evidence type="ECO:0000313" key="4">
    <source>
        <dbReference type="Proteomes" id="UP001295423"/>
    </source>
</evidence>
<keyword evidence="4" id="KW-1185">Reference proteome</keyword>
<sequence length="1329" mass="149625">MEPPSEPNDESSENTSLERMKRMMPEFLASRIDEILLERIYKLYNTSRNEATRVTNALKDQAFVAYNVSRSHSQSLLTSLDHHTINSTWPKSIGQAPWNNHSEWFRLSAGNTSDWLSFPTSGNNLTATLAEAFNTSLYRSAYQACITSRDGLQYYVNKTAHWSQELDTSQDSIIAGLGFLAVVIICLVVFGWRKVTKRQNLQFDDSAKDCDRSFEGMRVLRNTRDRSSTNDFFGMHLRERGNSSGDFSRGSGRRGTSIDAPPPIRRERVGSMDIFYSRRNSAEISNRRLNTNMSTGSRNVRSPVSPQEYVRSQLTSEENEDEGFLYDEFGLVTMSFEVVYYGPGHTALKYSALSPPKDWAEASRQIIPHEIGTVLRRNIFLDVSKANIAVKEPTSEGHWEYELPINDSSVYVVPPAGGGVINLYERGTPKEKWKEYTFQSCNVAAQFQLDVLAYQVLGQTLRSIFEVLSIVHQGSMASDYTDYVLHASQVVEENDEAAKSDNQVENGGCIAWDDAMRALSSIPTIRIALERVWLNHRSPVRVSIDAKGKRKDVPAAAGDDSRYINDAYLNRRVLLGPVDFFRLFVPALPQTAIPQIESNAVRMEQLLSWRKRAARAAVLVRAYAISRRVVNQGWTLPLSDGDENEALTRRLAYDDNDDNNKRDSRVKNEYYEASVSRDVLCHVRPFDFFSKGGVGSFEKSLVLSPYQAYSLVGMQLFNLPEGQSDDAVFSATRDPVEMFPSLATLISGNPELDFFVTSHFNMMKRRLFVGCFVRSLPKGIDPQFDTVMKRFSEGSKEIRDRKLHMMVQLGQRSNISYGGRLALRFLALTLRFRRGISSSLSLEATKDRSPLPSLRLSDYTETHHFGGALQQNPDLPKNYVSMTAKVDNRFLPSSISSLLFQIVDERLNARAMDFTVVLEGDHDDELPERALCSMRIVHLSSETVGKTLSPKDVAEIRLAKPDSDIIEPSLKRWARHSLHNAMLMFSPSGDKKKKRSGLNGASSKSRSIDRLRIEDCDNPLDLAANDVVDILLDLDIPIQNGKRNTTAQWTSRSDVSTVSVLSYFDRHDIHRFLRSTEMDVRDTALRLIDTASWRGKTFPIDKRSCRIELQSGQIFEQGLDVRGNPVVYFRNLCLGPWRGDVDATVTAMIHRMDETLSAVHDKNPSAKITLVILMGRPVEASEYDDSSSESSDDDVDESGGNENPSQESADEVHPTEVTVGDVNPRVAANETFQLHTSKQVYQKFFSLFAAHYPGRLGVAVMVPGKGKNYYYSTTLRRKTILKKLVPPKALRMKFQFVDTFAELTQFVPRDELVSIVGGPVPIKASAFGC</sequence>
<evidence type="ECO:0000313" key="3">
    <source>
        <dbReference type="EMBL" id="CAJ1957885.1"/>
    </source>
</evidence>
<protein>
    <recommendedName>
        <fullName evidence="5">Transmembrane protein</fullName>
    </recommendedName>
</protein>
<feature type="transmembrane region" description="Helical" evidence="2">
    <location>
        <begin position="173"/>
        <end position="192"/>
    </location>
</feature>
<gene>
    <name evidence="3" type="ORF">CYCCA115_LOCUS16924</name>
</gene>
<feature type="compositionally biased region" description="Acidic residues" evidence="1">
    <location>
        <begin position="1181"/>
        <end position="1199"/>
    </location>
</feature>
<dbReference type="EMBL" id="CAKOGP040001958">
    <property type="protein sequence ID" value="CAJ1957885.1"/>
    <property type="molecule type" value="Genomic_DNA"/>
</dbReference>
<dbReference type="Proteomes" id="UP001295423">
    <property type="component" value="Unassembled WGS sequence"/>
</dbReference>
<evidence type="ECO:0000256" key="2">
    <source>
        <dbReference type="SAM" id="Phobius"/>
    </source>
</evidence>
<reference evidence="3" key="1">
    <citation type="submission" date="2023-08" db="EMBL/GenBank/DDBJ databases">
        <authorList>
            <person name="Audoor S."/>
            <person name="Bilcke G."/>
        </authorList>
    </citation>
    <scope>NUCLEOTIDE SEQUENCE</scope>
</reference>
<dbReference type="InterPro" id="IPR036865">
    <property type="entry name" value="CRAL-TRIO_dom_sf"/>
</dbReference>
<feature type="compositionally biased region" description="Low complexity" evidence="1">
    <location>
        <begin position="242"/>
        <end position="257"/>
    </location>
</feature>
<evidence type="ECO:0000256" key="1">
    <source>
        <dbReference type="SAM" id="MobiDB-lite"/>
    </source>
</evidence>
<dbReference type="Gene3D" id="3.40.525.10">
    <property type="entry name" value="CRAL-TRIO lipid binding domain"/>
    <property type="match status" value="1"/>
</dbReference>
<feature type="region of interest" description="Disordered" evidence="1">
    <location>
        <begin position="1180"/>
        <end position="1217"/>
    </location>
</feature>
<comment type="caution">
    <text evidence="3">The sequence shown here is derived from an EMBL/GenBank/DDBJ whole genome shotgun (WGS) entry which is preliminary data.</text>
</comment>
<proteinExistence type="predicted"/>
<accession>A0AAD2FZD1</accession>
<keyword evidence="2" id="KW-1133">Transmembrane helix</keyword>
<feature type="region of interest" description="Disordered" evidence="1">
    <location>
        <begin position="241"/>
        <end position="263"/>
    </location>
</feature>